<dbReference type="Proteomes" id="UP000324832">
    <property type="component" value="Unassembled WGS sequence"/>
</dbReference>
<dbReference type="AlphaFoldDB" id="A0A5E4PXV4"/>
<evidence type="ECO:0000313" key="2">
    <source>
        <dbReference type="EMBL" id="VVC90018.1"/>
    </source>
</evidence>
<feature type="region of interest" description="Disordered" evidence="1">
    <location>
        <begin position="332"/>
        <end position="360"/>
    </location>
</feature>
<accession>A0A5E4PXV4</accession>
<name>A0A5E4PXV4_9NEOP</name>
<proteinExistence type="predicted"/>
<sequence>MSQRLWFLLEWVDESNVFSNYSVVSDNYLLRNDGEIRTGSIVLVRDRRSNLAKRGQILRLSDNKRYIKELKVMLERQDNQVKNVLALCMNTMKEMKTGAMNTSELNITQSSLKINSQPTRIESMVNNQLLRTLHEKTLHNQMQSIASSTPLPPKHPHDSNDKLTFDQCTQTDPSLFNPPIEKIEELEAVVHKLYKQFLDLVGNEPIETQSVSTEIASEHEQNLNDAKDDFIAENHNSSGGKIETDKNGKKVKVRRVSAQTTNTALQRSDNAADAMVSIGNGNAVVPARLLNKIDWRSYTSATRVLLQAVFPRRSCITTKCTDEAKLYRNRQKYKKVKHRNQENVPPSPASSTDCLTPNKE</sequence>
<organism evidence="2 3">
    <name type="scientific">Leptidea sinapis</name>
    <dbReference type="NCBI Taxonomy" id="189913"/>
    <lineage>
        <taxon>Eukaryota</taxon>
        <taxon>Metazoa</taxon>
        <taxon>Ecdysozoa</taxon>
        <taxon>Arthropoda</taxon>
        <taxon>Hexapoda</taxon>
        <taxon>Insecta</taxon>
        <taxon>Pterygota</taxon>
        <taxon>Neoptera</taxon>
        <taxon>Endopterygota</taxon>
        <taxon>Lepidoptera</taxon>
        <taxon>Glossata</taxon>
        <taxon>Ditrysia</taxon>
        <taxon>Papilionoidea</taxon>
        <taxon>Pieridae</taxon>
        <taxon>Dismorphiinae</taxon>
        <taxon>Leptidea</taxon>
    </lineage>
</organism>
<dbReference type="EMBL" id="FZQP02000671">
    <property type="protein sequence ID" value="VVC90018.1"/>
    <property type="molecule type" value="Genomic_DNA"/>
</dbReference>
<reference evidence="2 3" key="1">
    <citation type="submission" date="2017-07" db="EMBL/GenBank/DDBJ databases">
        <authorList>
            <person name="Talla V."/>
            <person name="Backstrom N."/>
        </authorList>
    </citation>
    <scope>NUCLEOTIDE SEQUENCE [LARGE SCALE GENOMIC DNA]</scope>
</reference>
<evidence type="ECO:0000313" key="3">
    <source>
        <dbReference type="Proteomes" id="UP000324832"/>
    </source>
</evidence>
<feature type="compositionally biased region" description="Polar residues" evidence="1">
    <location>
        <begin position="349"/>
        <end position="360"/>
    </location>
</feature>
<keyword evidence="3" id="KW-1185">Reference proteome</keyword>
<dbReference type="Gene3D" id="1.10.10.2590">
    <property type="entry name" value="BEN domain"/>
    <property type="match status" value="1"/>
</dbReference>
<evidence type="ECO:0000256" key="1">
    <source>
        <dbReference type="SAM" id="MobiDB-lite"/>
    </source>
</evidence>
<protein>
    <recommendedName>
        <fullName evidence="4">BEN domain-containing protein</fullName>
    </recommendedName>
</protein>
<gene>
    <name evidence="2" type="ORF">LSINAPIS_LOCUS3019</name>
</gene>
<evidence type="ECO:0008006" key="4">
    <source>
        <dbReference type="Google" id="ProtNLM"/>
    </source>
</evidence>